<dbReference type="CDD" id="cd00146">
    <property type="entry name" value="PKD"/>
    <property type="match status" value="1"/>
</dbReference>
<evidence type="ECO:0000313" key="4">
    <source>
        <dbReference type="Proteomes" id="UP000683246"/>
    </source>
</evidence>
<dbReference type="EMBL" id="CP058649">
    <property type="protein sequence ID" value="QUI21255.1"/>
    <property type="molecule type" value="Genomic_DNA"/>
</dbReference>
<evidence type="ECO:0000313" key="3">
    <source>
        <dbReference type="EMBL" id="QUI21255.1"/>
    </source>
</evidence>
<proteinExistence type="predicted"/>
<dbReference type="KEGG" id="vpy:HZI73_02695"/>
<protein>
    <recommendedName>
        <fullName evidence="2">PKD/Chitinase domain-containing protein</fullName>
    </recommendedName>
</protein>
<dbReference type="SMART" id="SM00089">
    <property type="entry name" value="PKD"/>
    <property type="match status" value="2"/>
</dbReference>
<dbReference type="InterPro" id="IPR013783">
    <property type="entry name" value="Ig-like_fold"/>
</dbReference>
<evidence type="ECO:0000259" key="2">
    <source>
        <dbReference type="SMART" id="SM00089"/>
    </source>
</evidence>
<dbReference type="InterPro" id="IPR022409">
    <property type="entry name" value="PKD/Chitinase_dom"/>
</dbReference>
<name>A0A8J8MGN7_9FIRM</name>
<dbReference type="Gene3D" id="2.60.40.10">
    <property type="entry name" value="Immunoglobulins"/>
    <property type="match status" value="2"/>
</dbReference>
<sequence length="1887" mass="213433">MLKASSNRILCLFIILCLTMNSFTNVFAVDTGGSNADIVDNKNGIPVFRFYVSATASNAKYKYKTIGWKLKFTPEGKSEPAVGTMPYTFESVSQNRVDIKLEDIFDRTNLPDEDKMRGGKIEIDAIQIITIYGVPMAYDKKTVDTNAIMGWENDTQILMDSHDNTSLGNRRVQLFTNDASGIINGLPHGISWGDTTKNKDLPNYYNKTYDYPPLIDKASFNIDLDLEVMSSIDDHTIDMSKGEGSAQVRIHAKADIKNITSIYTEYLNNPSNIRFMNITIEEQTSKKKLTKTITNLTSLSGTADFTFDYVPNDIEDGDSDLDDSVTKDYTCEVEVRYLYHYRGYGSGSTSAELIKKAPIPDGDPLAILSVPDQVLVDEEILADGSGSIAPKGATLVNYSWEVESEPLPKEEGNKSITLTYDEPKTVTVALTVEDSNGKTDTTMKDVKVIKKASPPHNWSPDVTLSAPSIVMQGDSFTLRVDATDKEDGPLTPTLSKPSSLVLSSAVHNGDNTSKFMQSGIFTVTAKATDSGGKSDSASTQIEVCPPKPLAIISEDGDYKVGQTVVLDSSNSKAVSKTYPIDWTLTNWTITPLDSLTSDDIYTKKLNSKEIAFTSKKSGKVEIALTVTNTLGYSNTRTIERTILADTPPIADFTLIKKVYRDKDNDKKATVKAFDASTSPDGDSITKRAWFYAFDSDNDGIFSDDTWYYHNGTSWVDSGTAYSNLFTFADTVDTGNLTDVTVESTHVGRYKFELKVYEEHDNRLLEFVDTSYILTDDTADKPGEECIAEIDNIAPVTAVKVDVSKDEVYDIVVVTDYKDMDLITLQTELNLLKAEAFANNKDFNIYMVTDTKKTGQQHKVRNYYTYARNIYLSYYLESGSYQQSISNGGDFTDYYNNDYRSSTIQYETTQGYTTPTIPFQKGNTVSWERGSFYRSDSNMYGGYEQSGVEFRFFNPDNKIATLSTRQITTNGWYQGIGFCQIWGNIRIGGESVNVTNHWTRTSSFSPHDFYYDIQGMDFSKVEDVPYTKDSKKVFLYFTKGIGLNYENEAYNYSASSIDKDLMDYLIYNDFETYVIAPDETTLDKKFDSNNHSSDISSQYATLRELAHCSTTRGKYIIGDVSSDLWKDQLMLTVRKHVVMPNNVSIDNNVMRLTFDDDFTEGQELDLTLLQQEFKISDLVGNTLELPKMEYDIKVEDKGIKPLSSLYFSNPLPQHLLKDDIQIIKRTKELIIYKKDGQLNVSITDESLATTKFTADGVRAIKDMDYTNVKDIHTISNLLVMLYNDGTIKAYGDVYITSYISYKIDTTKWRNIKQLISLNNLLIGIKHDGNYIMIGTYRQYSSTYHRNNYEEITSDTYYEGHVVAQSIMLLYRSGHNGKTYHRLFGNHITFYPYRIEELYHTTNYEVICNTLDYTIYVQLNGKYYRVVSNYDNHLESLDELNGMSIKRLIPVGYRGFVAVKSDDTLYFSKAVKDTYATAGGYYYEVWTKMNSLGKLKNVVQIENGLWLQGTNGEFFFGDRVADDTYTARYLKIDDISHIITNNLGMIVIMKDGKRYDMNQYVNAYKVPNNAIYYFEDSRGVAYMTSNGYFNSSLVPSYNSHSWYNWRKISSYFDKVINLGFRVMIGIKNGRASVYKEDNSDYNYLNNATYYSGIKDILISNGIPLLIRENNYINPIYKNSLSQNLNGYSEFRNNNISKFAACSKYLYGIDTNGDLWRTDPSGLILLATDVEDMFPLDTTLVYLKKDGTLSNYGDGKQYETYEGMLIAPDFITLQLKGTTQKACITTSGVQLDYIGGFSDMVETIQPLQSTQFHIGNHLDDGVAYKYKVFSDDKTSVEEILVNQLMDDTWTDVQDLDIVPVQDGYYIGVVEVNAENRAIRYSYMKAKAENL</sequence>
<feature type="domain" description="PKD/Chitinase" evidence="2">
    <location>
        <begin position="365"/>
        <end position="451"/>
    </location>
</feature>
<dbReference type="InterPro" id="IPR035986">
    <property type="entry name" value="PKD_dom_sf"/>
</dbReference>
<keyword evidence="1" id="KW-0732">Signal</keyword>
<feature type="signal peptide" evidence="1">
    <location>
        <begin position="1"/>
        <end position="28"/>
    </location>
</feature>
<feature type="chain" id="PRO_5035256057" description="PKD/Chitinase domain-containing protein" evidence="1">
    <location>
        <begin position="29"/>
        <end position="1887"/>
    </location>
</feature>
<accession>A0A8J8MGN7</accession>
<organism evidence="3 4">
    <name type="scientific">Vallitalea pronyensis</name>
    <dbReference type="NCBI Taxonomy" id="1348613"/>
    <lineage>
        <taxon>Bacteria</taxon>
        <taxon>Bacillati</taxon>
        <taxon>Bacillota</taxon>
        <taxon>Clostridia</taxon>
        <taxon>Lachnospirales</taxon>
        <taxon>Vallitaleaceae</taxon>
        <taxon>Vallitalea</taxon>
    </lineage>
</organism>
<reference evidence="3" key="1">
    <citation type="submission" date="2020-07" db="EMBL/GenBank/DDBJ databases">
        <title>Vallitalea pronyensis genome.</title>
        <authorList>
            <person name="Postec A."/>
        </authorList>
    </citation>
    <scope>NUCLEOTIDE SEQUENCE</scope>
    <source>
        <strain evidence="3">FatNI3</strain>
    </source>
</reference>
<dbReference type="SUPFAM" id="SSF49299">
    <property type="entry name" value="PKD domain"/>
    <property type="match status" value="1"/>
</dbReference>
<evidence type="ECO:0000256" key="1">
    <source>
        <dbReference type="SAM" id="SignalP"/>
    </source>
</evidence>
<feature type="domain" description="PKD/Chitinase" evidence="2">
    <location>
        <begin position="459"/>
        <end position="546"/>
    </location>
</feature>
<dbReference type="Proteomes" id="UP000683246">
    <property type="component" value="Chromosome"/>
</dbReference>
<gene>
    <name evidence="3" type="ORF">HZI73_02695</name>
</gene>
<dbReference type="RefSeq" id="WP_212696720.1">
    <property type="nucleotide sequence ID" value="NZ_CP058649.1"/>
</dbReference>
<keyword evidence="4" id="KW-1185">Reference proteome</keyword>